<protein>
    <recommendedName>
        <fullName evidence="4">Methane oxygenase PmoA</fullName>
    </recommendedName>
</protein>
<dbReference type="InterPro" id="IPR029475">
    <property type="entry name" value="DUF6807"/>
</dbReference>
<feature type="chain" id="PRO_5022788012" description="Methane oxygenase PmoA" evidence="1">
    <location>
        <begin position="20"/>
        <end position="347"/>
    </location>
</feature>
<dbReference type="Pfam" id="PF14100">
    <property type="entry name" value="DUF6807"/>
    <property type="match status" value="1"/>
</dbReference>
<gene>
    <name evidence="2" type="ORF">FSB75_10275</name>
</gene>
<evidence type="ECO:0000313" key="3">
    <source>
        <dbReference type="Proteomes" id="UP000321204"/>
    </source>
</evidence>
<dbReference type="AlphaFoldDB" id="A0A5B8UJL8"/>
<evidence type="ECO:0000313" key="2">
    <source>
        <dbReference type="EMBL" id="QEC56260.1"/>
    </source>
</evidence>
<feature type="signal peptide" evidence="1">
    <location>
        <begin position="1"/>
        <end position="19"/>
    </location>
</feature>
<organism evidence="2 3">
    <name type="scientific">Flavisolibacter ginsenosidimutans</name>
    <dbReference type="NCBI Taxonomy" id="661481"/>
    <lineage>
        <taxon>Bacteria</taxon>
        <taxon>Pseudomonadati</taxon>
        <taxon>Bacteroidota</taxon>
        <taxon>Chitinophagia</taxon>
        <taxon>Chitinophagales</taxon>
        <taxon>Chitinophagaceae</taxon>
        <taxon>Flavisolibacter</taxon>
    </lineage>
</organism>
<sequence length="347" mass="39194">MKYIFALILFSMMNANIYAQDKGFRFAENKDKKEVAVLYNGKLLTAYCYYDSVRKPILFPVNTLDGITVTRGWPLAPRAGERTDHPHHNGMWMNYESVNSLDFWNNSTAIEPAKRNLYGTIRHDEVVSAKVDNDKATLITRASWVHPDGHVLLKEKTTHVFTVRNNELFIDRTTTLTAQKEDVVFKDAKDGFFAMRVARELEMPSDQPDVFTDAMGNKTTMQKMASKEGVTGNYIASNGRTGDSVWSTKGQWTMLQGRKDGKDITIGMFDHPKNVGYPTYWHARGYGLFALNPLGRKVFSNGAEELNFTLKPGQSATFKYEVVIASGKKLSAKEMNDLADEFGRSSH</sequence>
<dbReference type="Proteomes" id="UP000321204">
    <property type="component" value="Chromosome"/>
</dbReference>
<name>A0A5B8UJL8_9BACT</name>
<proteinExistence type="predicted"/>
<dbReference type="OrthoDB" id="2540540at2"/>
<dbReference type="KEGG" id="fgg:FSB75_10275"/>
<keyword evidence="1" id="KW-0732">Signal</keyword>
<accession>A0A5B8UJL8</accession>
<reference evidence="2 3" key="1">
    <citation type="journal article" date="2015" name="Int. J. Syst. Evol. Microbiol.">
        <title>Flavisolibacter ginsenosidimutans sp. nov., with ginsenoside-converting activity isolated from soil used for cultivating ginseng.</title>
        <authorList>
            <person name="Zhao Y."/>
            <person name="Liu Q."/>
            <person name="Kang M.S."/>
            <person name="Jin F."/>
            <person name="Yu H."/>
            <person name="Im W.T."/>
        </authorList>
    </citation>
    <scope>NUCLEOTIDE SEQUENCE [LARGE SCALE GENOMIC DNA]</scope>
    <source>
        <strain evidence="2 3">Gsoil 636</strain>
    </source>
</reference>
<dbReference type="EMBL" id="CP042433">
    <property type="protein sequence ID" value="QEC56260.1"/>
    <property type="molecule type" value="Genomic_DNA"/>
</dbReference>
<evidence type="ECO:0000256" key="1">
    <source>
        <dbReference type="SAM" id="SignalP"/>
    </source>
</evidence>
<keyword evidence="3" id="KW-1185">Reference proteome</keyword>
<dbReference type="RefSeq" id="WP_146786615.1">
    <property type="nucleotide sequence ID" value="NZ_BAABIO010000001.1"/>
</dbReference>
<evidence type="ECO:0008006" key="4">
    <source>
        <dbReference type="Google" id="ProtNLM"/>
    </source>
</evidence>